<dbReference type="SUPFAM" id="SSF56112">
    <property type="entry name" value="Protein kinase-like (PK-like)"/>
    <property type="match status" value="1"/>
</dbReference>
<keyword evidence="1" id="KW-0808">Transferase</keyword>
<accession>A0A158K7G2</accession>
<feature type="domain" description="Protein kinase" evidence="7">
    <location>
        <begin position="40"/>
        <end position="323"/>
    </location>
</feature>
<evidence type="ECO:0000256" key="5">
    <source>
        <dbReference type="PROSITE-ProRule" id="PRU10141"/>
    </source>
</evidence>
<keyword evidence="9" id="KW-1185">Reference proteome</keyword>
<evidence type="ECO:0000256" key="3">
    <source>
        <dbReference type="ARBA" id="ARBA00022777"/>
    </source>
</evidence>
<name>A0A158K7G2_9BURK</name>
<feature type="region of interest" description="Disordered" evidence="6">
    <location>
        <begin position="416"/>
        <end position="441"/>
    </location>
</feature>
<reference evidence="8" key="1">
    <citation type="submission" date="2016-01" db="EMBL/GenBank/DDBJ databases">
        <authorList>
            <person name="Peeters C."/>
        </authorList>
    </citation>
    <scope>NUCLEOTIDE SEQUENCE [LARGE SCALE GENOMIC DNA]</scope>
    <source>
        <strain evidence="8">LMG 22940</strain>
    </source>
</reference>
<dbReference type="InterPro" id="IPR011009">
    <property type="entry name" value="Kinase-like_dom_sf"/>
</dbReference>
<dbReference type="RefSeq" id="WP_235028497.1">
    <property type="nucleotide sequence ID" value="NZ_FCON02000068.1"/>
</dbReference>
<dbReference type="Pfam" id="PF14326">
    <property type="entry name" value="DUF4384"/>
    <property type="match status" value="1"/>
</dbReference>
<dbReference type="InterPro" id="IPR017441">
    <property type="entry name" value="Protein_kinase_ATP_BS"/>
</dbReference>
<protein>
    <submittedName>
        <fullName evidence="8">Serine/threonine protein kinase</fullName>
    </submittedName>
</protein>
<evidence type="ECO:0000256" key="6">
    <source>
        <dbReference type="SAM" id="MobiDB-lite"/>
    </source>
</evidence>
<evidence type="ECO:0000259" key="7">
    <source>
        <dbReference type="PROSITE" id="PS50011"/>
    </source>
</evidence>
<evidence type="ECO:0000256" key="2">
    <source>
        <dbReference type="ARBA" id="ARBA00022741"/>
    </source>
</evidence>
<evidence type="ECO:0000256" key="1">
    <source>
        <dbReference type="ARBA" id="ARBA00022679"/>
    </source>
</evidence>
<dbReference type="InterPro" id="IPR008266">
    <property type="entry name" value="Tyr_kinase_AS"/>
</dbReference>
<dbReference type="Pfam" id="PF00069">
    <property type="entry name" value="Pkinase"/>
    <property type="match status" value="1"/>
</dbReference>
<keyword evidence="3 8" id="KW-0418">Kinase</keyword>
<organism evidence="8 9">
    <name type="scientific">Caballeronia choica</name>
    <dbReference type="NCBI Taxonomy" id="326476"/>
    <lineage>
        <taxon>Bacteria</taxon>
        <taxon>Pseudomonadati</taxon>
        <taxon>Pseudomonadota</taxon>
        <taxon>Betaproteobacteria</taxon>
        <taxon>Burkholderiales</taxon>
        <taxon>Burkholderiaceae</taxon>
        <taxon>Caballeronia</taxon>
    </lineage>
</organism>
<dbReference type="Gene3D" id="1.10.510.10">
    <property type="entry name" value="Transferase(Phosphotransferase) domain 1"/>
    <property type="match status" value="1"/>
</dbReference>
<dbReference type="InterPro" id="IPR000719">
    <property type="entry name" value="Prot_kinase_dom"/>
</dbReference>
<dbReference type="PANTHER" id="PTHR43289:SF34">
    <property type="entry name" value="SERINE_THREONINE-PROTEIN KINASE YBDM-RELATED"/>
    <property type="match status" value="1"/>
</dbReference>
<dbReference type="SMART" id="SM00219">
    <property type="entry name" value="TyrKc"/>
    <property type="match status" value="1"/>
</dbReference>
<dbReference type="EMBL" id="FCON02000068">
    <property type="protein sequence ID" value="SAL76935.1"/>
    <property type="molecule type" value="Genomic_DNA"/>
</dbReference>
<dbReference type="CDD" id="cd14014">
    <property type="entry name" value="STKc_PknB_like"/>
    <property type="match status" value="1"/>
</dbReference>
<keyword evidence="2 5" id="KW-0547">Nucleotide-binding</keyword>
<feature type="region of interest" description="Disordered" evidence="6">
    <location>
        <begin position="344"/>
        <end position="378"/>
    </location>
</feature>
<dbReference type="Proteomes" id="UP000054770">
    <property type="component" value="Unassembled WGS sequence"/>
</dbReference>
<dbReference type="InterPro" id="IPR020635">
    <property type="entry name" value="Tyr_kinase_cat_dom"/>
</dbReference>
<evidence type="ECO:0000313" key="9">
    <source>
        <dbReference type="Proteomes" id="UP000054770"/>
    </source>
</evidence>
<dbReference type="GO" id="GO:0004674">
    <property type="term" value="F:protein serine/threonine kinase activity"/>
    <property type="evidence" value="ECO:0007669"/>
    <property type="project" value="UniProtKB-KW"/>
</dbReference>
<dbReference type="GO" id="GO:0005524">
    <property type="term" value="F:ATP binding"/>
    <property type="evidence" value="ECO:0007669"/>
    <property type="project" value="UniProtKB-UniRule"/>
</dbReference>
<feature type="compositionally biased region" description="Low complexity" evidence="6">
    <location>
        <begin position="344"/>
        <end position="361"/>
    </location>
</feature>
<keyword evidence="8" id="KW-0723">Serine/threonine-protein kinase</keyword>
<gene>
    <name evidence="8" type="ORF">AWB68_05094</name>
</gene>
<dbReference type="PROSITE" id="PS00109">
    <property type="entry name" value="PROTEIN_KINASE_TYR"/>
    <property type="match status" value="1"/>
</dbReference>
<dbReference type="InterPro" id="IPR025493">
    <property type="entry name" value="DUF4384"/>
</dbReference>
<feature type="binding site" evidence="5">
    <location>
        <position position="69"/>
    </location>
    <ligand>
        <name>ATP</name>
        <dbReference type="ChEBI" id="CHEBI:30616"/>
    </ligand>
</feature>
<dbReference type="PANTHER" id="PTHR43289">
    <property type="entry name" value="MITOGEN-ACTIVATED PROTEIN KINASE KINASE KINASE 20-RELATED"/>
    <property type="match status" value="1"/>
</dbReference>
<dbReference type="PROSITE" id="PS00107">
    <property type="entry name" value="PROTEIN_KINASE_ATP"/>
    <property type="match status" value="1"/>
</dbReference>
<dbReference type="PROSITE" id="PS50011">
    <property type="entry name" value="PROTEIN_KINASE_DOM"/>
    <property type="match status" value="1"/>
</dbReference>
<sequence>MSGADDDKTVLVSRTQAAAAAADAVASDNALPPGTQLAEFQIVGLIGEGGFGIVYLAYDTQLGRNVALKEYFPGSLATRVRETQVTVKSTRHEETLAAGLRSFVNEARLLAQFDHHSLVNVYRFWEANGTAYMVMPYYDGVTLKDTLRQMGAPPSEAWLRGLLAPVIEALGVLHGVQCYHRDIAPDNIMLLKGSGRPVLLDFGAARRVISDMSQALTVILKPGFAPVEQYAAVASMKQGPWTDIYALAAVVYCAIQGTTPPASVGRLMSDSYVPLAEAAAGRYSDAFLRAIDHGLAVRPTDRPQSVEAFANELGLDIAEHPSRGSPASPENTGAAGVTIAATTAAPAPAPATEARTRTAAMPPLPVPPVSEPKASPAAAAPPAARVPRAAMFAVGAVVVAALAGTFGWRAMHSGAPAVSATRPSPAVLPQPDTAASTALAQSASEAPSAAIPPSAVTQSAALAPAPPPADVLPAFTPALELERIVALSDPSIHVAVTLRADTARVDKDQLQFRITSNRAGYLYVFNVDPDGQYLMIFPNKLDSNNAIRAGQTLALPRSNWPMMAARPLGANRFLALVSPARRDFTAGGLQQSDVFAGFSANAQHDGAVRRTATYSPFAGEPRCKAGTAGCTPNFGAATFEIDVVSGAAVPVNGLARSSVVSPAGKRVRPG</sequence>
<proteinExistence type="predicted"/>
<evidence type="ECO:0000256" key="4">
    <source>
        <dbReference type="ARBA" id="ARBA00022840"/>
    </source>
</evidence>
<comment type="caution">
    <text evidence="8">The sequence shown here is derived from an EMBL/GenBank/DDBJ whole genome shotgun (WGS) entry which is preliminary data.</text>
</comment>
<dbReference type="GO" id="GO:0004713">
    <property type="term" value="F:protein tyrosine kinase activity"/>
    <property type="evidence" value="ECO:0007669"/>
    <property type="project" value="InterPro"/>
</dbReference>
<evidence type="ECO:0000313" key="8">
    <source>
        <dbReference type="EMBL" id="SAL76935.1"/>
    </source>
</evidence>
<keyword evidence="4 5" id="KW-0067">ATP-binding</keyword>
<dbReference type="AlphaFoldDB" id="A0A158K7G2"/>